<sequence length="39" mass="4386">MKSDAGLSDEQIADQLSINTQTVVRVRKRFVDGCYALTR</sequence>
<comment type="caution">
    <text evidence="1">The sequence shown here is derived from an EMBL/GenBank/DDBJ whole genome shotgun (WGS) entry which is preliminary data.</text>
</comment>
<dbReference type="Pfam" id="PF13384">
    <property type="entry name" value="HTH_23"/>
    <property type="match status" value="1"/>
</dbReference>
<dbReference type="Proteomes" id="UP001595998">
    <property type="component" value="Unassembled WGS sequence"/>
</dbReference>
<gene>
    <name evidence="1" type="ORF">ACFOZ9_12130</name>
</gene>
<organism evidence="1 2">
    <name type="scientific">Deinococcus navajonensis</name>
    <dbReference type="NCBI Taxonomy" id="309884"/>
    <lineage>
        <taxon>Bacteria</taxon>
        <taxon>Thermotogati</taxon>
        <taxon>Deinococcota</taxon>
        <taxon>Deinococci</taxon>
        <taxon>Deinococcales</taxon>
        <taxon>Deinococcaceae</taxon>
        <taxon>Deinococcus</taxon>
    </lineage>
</organism>
<name>A0ABV8XSZ7_9DEIO</name>
<evidence type="ECO:0000313" key="1">
    <source>
        <dbReference type="EMBL" id="MFC4426958.1"/>
    </source>
</evidence>
<accession>A0ABV8XSZ7</accession>
<reference evidence="2" key="1">
    <citation type="journal article" date="2019" name="Int. J. Syst. Evol. Microbiol.">
        <title>The Global Catalogue of Microorganisms (GCM) 10K type strain sequencing project: providing services to taxonomists for standard genome sequencing and annotation.</title>
        <authorList>
            <consortium name="The Broad Institute Genomics Platform"/>
            <consortium name="The Broad Institute Genome Sequencing Center for Infectious Disease"/>
            <person name="Wu L."/>
            <person name="Ma J."/>
        </authorList>
    </citation>
    <scope>NUCLEOTIDE SEQUENCE [LARGE SCALE GENOMIC DNA]</scope>
    <source>
        <strain evidence="2">CCUG 56029</strain>
    </source>
</reference>
<proteinExistence type="predicted"/>
<protein>
    <submittedName>
        <fullName evidence="1">Helix-turn-helix domain-containing protein</fullName>
    </submittedName>
</protein>
<keyword evidence="2" id="KW-1185">Reference proteome</keyword>
<evidence type="ECO:0000313" key="2">
    <source>
        <dbReference type="Proteomes" id="UP001595998"/>
    </source>
</evidence>
<dbReference type="EMBL" id="JBHSEH010000014">
    <property type="protein sequence ID" value="MFC4426958.1"/>
    <property type="molecule type" value="Genomic_DNA"/>
</dbReference>